<evidence type="ECO:0000313" key="2">
    <source>
        <dbReference type="EMBL" id="RAW15500.1"/>
    </source>
</evidence>
<proteinExistence type="predicted"/>
<dbReference type="PANTHER" id="PTHR36114">
    <property type="entry name" value="16.7 KDA PROTEIN IN WHIE LOCUS"/>
    <property type="match status" value="1"/>
</dbReference>
<dbReference type="EMBL" id="QEVW01000007">
    <property type="protein sequence ID" value="RAW15500.1"/>
    <property type="molecule type" value="Genomic_DNA"/>
</dbReference>
<sequence>MKISKQNAAHYIWGGQCDGWHLVQNETLSIIHECMPAGTSETRHYHSISRQFFFILSGEACMELNGEEFVLGPHEGIEIAPEMPHQMQNCGEADVEFLVISQPTTRGDRIEMDM</sequence>
<protein>
    <submittedName>
        <fullName evidence="2">Cupin domain-containing protein</fullName>
    </submittedName>
</protein>
<gene>
    <name evidence="2" type="ORF">DC345_12445</name>
</gene>
<feature type="domain" description="Cupin type-2" evidence="1">
    <location>
        <begin position="33"/>
        <end position="100"/>
    </location>
</feature>
<evidence type="ECO:0000313" key="3">
    <source>
        <dbReference type="Proteomes" id="UP000250642"/>
    </source>
</evidence>
<dbReference type="InterPro" id="IPR052044">
    <property type="entry name" value="PKS_Associated_Protein"/>
</dbReference>
<name>A0A329QSX1_9BACL</name>
<dbReference type="SUPFAM" id="SSF51182">
    <property type="entry name" value="RmlC-like cupins"/>
    <property type="match status" value="1"/>
</dbReference>
<dbReference type="AlphaFoldDB" id="A0A329QSX1"/>
<dbReference type="InterPro" id="IPR014710">
    <property type="entry name" value="RmlC-like_jellyroll"/>
</dbReference>
<dbReference type="InterPro" id="IPR013096">
    <property type="entry name" value="Cupin_2"/>
</dbReference>
<dbReference type="PANTHER" id="PTHR36114:SF1">
    <property type="entry name" value="16.7 KDA PROTEIN IN WHIE LOCUS"/>
    <property type="match status" value="1"/>
</dbReference>
<evidence type="ECO:0000259" key="1">
    <source>
        <dbReference type="Pfam" id="PF07883"/>
    </source>
</evidence>
<dbReference type="Gene3D" id="2.60.120.10">
    <property type="entry name" value="Jelly Rolls"/>
    <property type="match status" value="1"/>
</dbReference>
<accession>A0A329QSX1</accession>
<dbReference type="Pfam" id="PF07883">
    <property type="entry name" value="Cupin_2"/>
    <property type="match status" value="1"/>
</dbReference>
<reference evidence="2 3" key="1">
    <citation type="submission" date="2018-04" db="EMBL/GenBank/DDBJ databases">
        <title>Paenibacillus taichungensis Genome sequencing and assembly.</title>
        <authorList>
            <person name="Xu J."/>
            <person name="Rensing C."/>
            <person name="Mazhar H.S."/>
        </authorList>
    </citation>
    <scope>NUCLEOTIDE SEQUENCE [LARGE SCALE GENOMIC DNA]</scope>
    <source>
        <strain evidence="2 3">NC1</strain>
    </source>
</reference>
<dbReference type="Proteomes" id="UP000250642">
    <property type="component" value="Unassembled WGS sequence"/>
</dbReference>
<comment type="caution">
    <text evidence="2">The sequence shown here is derived from an EMBL/GenBank/DDBJ whole genome shotgun (WGS) entry which is preliminary data.</text>
</comment>
<dbReference type="InterPro" id="IPR011051">
    <property type="entry name" value="RmlC_Cupin_sf"/>
</dbReference>
<dbReference type="RefSeq" id="WP_113053377.1">
    <property type="nucleotide sequence ID" value="NZ_QEVW01000007.1"/>
</dbReference>
<organism evidence="2 3">
    <name type="scientific">Paenibacillus taichungensis</name>
    <dbReference type="NCBI Taxonomy" id="484184"/>
    <lineage>
        <taxon>Bacteria</taxon>
        <taxon>Bacillati</taxon>
        <taxon>Bacillota</taxon>
        <taxon>Bacilli</taxon>
        <taxon>Bacillales</taxon>
        <taxon>Paenibacillaceae</taxon>
        <taxon>Paenibacillus</taxon>
    </lineage>
</organism>